<evidence type="ECO:0000256" key="2">
    <source>
        <dbReference type="ARBA" id="ARBA00023015"/>
    </source>
</evidence>
<accession>A0AAW7XKJ5</accession>
<dbReference type="AlphaFoldDB" id="A0AAW7XKJ5"/>
<dbReference type="InterPro" id="IPR000847">
    <property type="entry name" value="LysR_HTH_N"/>
</dbReference>
<dbReference type="Pfam" id="PF03466">
    <property type="entry name" value="LysR_substrate"/>
    <property type="match status" value="1"/>
</dbReference>
<dbReference type="FunFam" id="3.40.190.290:FF:000001">
    <property type="entry name" value="Transcriptional regulator, LysR family"/>
    <property type="match status" value="1"/>
</dbReference>
<evidence type="ECO:0000256" key="4">
    <source>
        <dbReference type="ARBA" id="ARBA00023163"/>
    </source>
</evidence>
<evidence type="ECO:0000313" key="6">
    <source>
        <dbReference type="EMBL" id="MDO6454814.1"/>
    </source>
</evidence>
<dbReference type="Proteomes" id="UP001169862">
    <property type="component" value="Unassembled WGS sequence"/>
</dbReference>
<protein>
    <submittedName>
        <fullName evidence="6">LysR substrate-binding domain-containing protein</fullName>
    </submittedName>
</protein>
<dbReference type="InterPro" id="IPR058163">
    <property type="entry name" value="LysR-type_TF_proteobact-type"/>
</dbReference>
<evidence type="ECO:0000256" key="3">
    <source>
        <dbReference type="ARBA" id="ARBA00023125"/>
    </source>
</evidence>
<feature type="domain" description="HTH lysR-type" evidence="5">
    <location>
        <begin position="10"/>
        <end position="59"/>
    </location>
</feature>
<dbReference type="PANTHER" id="PTHR30537:SF10">
    <property type="entry name" value="TRANSCRIPTIONAL REGULATOR-RELATED"/>
    <property type="match status" value="1"/>
</dbReference>
<comment type="similarity">
    <text evidence="1">Belongs to the LysR transcriptional regulatory family.</text>
</comment>
<sequence>MNPWEGVSEFAAVVESGSFTAAAHQLGISTAQVSRQVSALESRLSSKLLYRTTRKVTVTEAGQIYYQHCRPVLDGLKEAEQALNSLQSSPRGRLKITAPGTYGESKIAPLINDFLTLHPDLQIECVFTNQRIDLVEGGYDLAIRVGHLADSSMMATRITSRHLHVCATPSYLKRYGEPHSLSELKHHNCLQGTLDYWRFEVNAKEQTIRISGNLRCNSGQSLLDAALKSIGLVQLPDYYLQAAINNKQLIPLLQNYEPKDEGVWALYPHNRHLSPKVRMLVDYLKEKL</sequence>
<dbReference type="PANTHER" id="PTHR30537">
    <property type="entry name" value="HTH-TYPE TRANSCRIPTIONAL REGULATOR"/>
    <property type="match status" value="1"/>
</dbReference>
<dbReference type="InterPro" id="IPR005119">
    <property type="entry name" value="LysR_subst-bd"/>
</dbReference>
<keyword evidence="2" id="KW-0805">Transcription regulation</keyword>
<dbReference type="InterPro" id="IPR036390">
    <property type="entry name" value="WH_DNA-bd_sf"/>
</dbReference>
<dbReference type="InterPro" id="IPR036388">
    <property type="entry name" value="WH-like_DNA-bd_sf"/>
</dbReference>
<dbReference type="RefSeq" id="WP_290034597.1">
    <property type="nucleotide sequence ID" value="NZ_CAXPFL010000010.1"/>
</dbReference>
<dbReference type="FunFam" id="1.10.10.10:FF:000001">
    <property type="entry name" value="LysR family transcriptional regulator"/>
    <property type="match status" value="1"/>
</dbReference>
<proteinExistence type="inferred from homology"/>
<evidence type="ECO:0000259" key="5">
    <source>
        <dbReference type="PROSITE" id="PS50931"/>
    </source>
</evidence>
<evidence type="ECO:0000313" key="7">
    <source>
        <dbReference type="Proteomes" id="UP001169862"/>
    </source>
</evidence>
<evidence type="ECO:0000256" key="1">
    <source>
        <dbReference type="ARBA" id="ARBA00009437"/>
    </source>
</evidence>
<comment type="caution">
    <text evidence="6">The sequence shown here is derived from an EMBL/GenBank/DDBJ whole genome shotgun (WGS) entry which is preliminary data.</text>
</comment>
<dbReference type="Gene3D" id="3.40.190.290">
    <property type="match status" value="1"/>
</dbReference>
<reference evidence="6" key="1">
    <citation type="submission" date="2023-07" db="EMBL/GenBank/DDBJ databases">
        <title>Genome content predicts the carbon catabolic preferences of heterotrophic bacteria.</title>
        <authorList>
            <person name="Gralka M."/>
        </authorList>
    </citation>
    <scope>NUCLEOTIDE SEQUENCE</scope>
    <source>
        <strain evidence="6">I2M16</strain>
    </source>
</reference>
<keyword evidence="3" id="KW-0238">DNA-binding</keyword>
<dbReference type="GO" id="GO:0003700">
    <property type="term" value="F:DNA-binding transcription factor activity"/>
    <property type="evidence" value="ECO:0007669"/>
    <property type="project" value="InterPro"/>
</dbReference>
<organism evidence="6 7">
    <name type="scientific">Neptunomonas phycophila</name>
    <dbReference type="NCBI Taxonomy" id="1572645"/>
    <lineage>
        <taxon>Bacteria</taxon>
        <taxon>Pseudomonadati</taxon>
        <taxon>Pseudomonadota</taxon>
        <taxon>Gammaproteobacteria</taxon>
        <taxon>Oceanospirillales</taxon>
        <taxon>Oceanospirillaceae</taxon>
        <taxon>Neptunomonas</taxon>
    </lineage>
</organism>
<dbReference type="Pfam" id="PF00126">
    <property type="entry name" value="HTH_1"/>
    <property type="match status" value="1"/>
</dbReference>
<gene>
    <name evidence="6" type="ORF">Q4490_14675</name>
</gene>
<name>A0AAW7XKJ5_9GAMM</name>
<dbReference type="PROSITE" id="PS50931">
    <property type="entry name" value="HTH_LYSR"/>
    <property type="match status" value="1"/>
</dbReference>
<dbReference type="GO" id="GO:0043565">
    <property type="term" value="F:sequence-specific DNA binding"/>
    <property type="evidence" value="ECO:0007669"/>
    <property type="project" value="TreeGrafter"/>
</dbReference>
<dbReference type="SUPFAM" id="SSF46785">
    <property type="entry name" value="Winged helix' DNA-binding domain"/>
    <property type="match status" value="1"/>
</dbReference>
<dbReference type="SUPFAM" id="SSF53850">
    <property type="entry name" value="Periplasmic binding protein-like II"/>
    <property type="match status" value="1"/>
</dbReference>
<dbReference type="EMBL" id="JAUOPG010000010">
    <property type="protein sequence ID" value="MDO6454814.1"/>
    <property type="molecule type" value="Genomic_DNA"/>
</dbReference>
<dbReference type="GO" id="GO:0006351">
    <property type="term" value="P:DNA-templated transcription"/>
    <property type="evidence" value="ECO:0007669"/>
    <property type="project" value="TreeGrafter"/>
</dbReference>
<keyword evidence="4" id="KW-0804">Transcription</keyword>
<dbReference type="Gene3D" id="1.10.10.10">
    <property type="entry name" value="Winged helix-like DNA-binding domain superfamily/Winged helix DNA-binding domain"/>
    <property type="match status" value="1"/>
</dbReference>